<dbReference type="EMBL" id="NHYE01000456">
    <property type="protein sequence ID" value="PPR05606.1"/>
    <property type="molecule type" value="Genomic_DNA"/>
</dbReference>
<reference evidence="5 6" key="1">
    <citation type="journal article" date="2018" name="Evol. Lett.">
        <title>Horizontal gene cluster transfer increased hallucinogenic mushroom diversity.</title>
        <authorList>
            <person name="Reynolds H.T."/>
            <person name="Vijayakumar V."/>
            <person name="Gluck-Thaler E."/>
            <person name="Korotkin H.B."/>
            <person name="Matheny P.B."/>
            <person name="Slot J.C."/>
        </authorList>
    </citation>
    <scope>NUCLEOTIDE SEQUENCE [LARGE SCALE GENOMIC DNA]</scope>
    <source>
        <strain evidence="5 6">SRW20</strain>
    </source>
</reference>
<dbReference type="PANTHER" id="PTHR11559">
    <property type="entry name" value="CARBOXYLESTERASE"/>
    <property type="match status" value="1"/>
</dbReference>
<dbReference type="PROSITE" id="PS00941">
    <property type="entry name" value="CARBOXYLESTERASE_B_2"/>
    <property type="match status" value="1"/>
</dbReference>
<proteinExistence type="inferred from homology"/>
<comment type="similarity">
    <text evidence="1 3">Belongs to the type-B carboxylesterase/lipase family.</text>
</comment>
<dbReference type="PROSITE" id="PS00122">
    <property type="entry name" value="CARBOXYLESTERASE_B_1"/>
    <property type="match status" value="1"/>
</dbReference>
<dbReference type="InterPro" id="IPR050309">
    <property type="entry name" value="Type-B_Carboxylest/Lipase"/>
</dbReference>
<feature type="domain" description="Carboxylesterase type B" evidence="4">
    <location>
        <begin position="44"/>
        <end position="494"/>
    </location>
</feature>
<gene>
    <name evidence="5" type="ORF">CVT26_009127</name>
</gene>
<organism evidence="5 6">
    <name type="scientific">Gymnopilus dilepis</name>
    <dbReference type="NCBI Taxonomy" id="231916"/>
    <lineage>
        <taxon>Eukaryota</taxon>
        <taxon>Fungi</taxon>
        <taxon>Dikarya</taxon>
        <taxon>Basidiomycota</taxon>
        <taxon>Agaricomycotina</taxon>
        <taxon>Agaricomycetes</taxon>
        <taxon>Agaricomycetidae</taxon>
        <taxon>Agaricales</taxon>
        <taxon>Agaricineae</taxon>
        <taxon>Hymenogastraceae</taxon>
        <taxon>Gymnopilus</taxon>
    </lineage>
</organism>
<sequence length="567" mass="61704">MSVWLLSLLVIIHFTSYHAFAGSLLRQSARDIGSSPPSIMLDGANVTGVNQGALSKFLGIPYAQPPVGNLRFRWPQAITSYNGSINATSYGYSCPQQNVTAPISLKDIFNATIPQVIAGLVPSFNGSSNAQPESEDCLTINVITPSNVSTDSKLPVVVWIFGGGFERGNPAIYDDQATRVVNRSMELGQPIVYAAMNYRVSAFGFLASKEVQAAGQGNAGLVDQYVALQWVQKYIGAFGGDSSRVTIWGQSAGAISASLQMLAFGGNTTNLFRGAFMQSGSPVPVGNITGGQQYYDQLVNQTNCSSSNDTLTCLQNVQYDQLKAAVDQTPSYFSYQSLVLAWSPRADGIFLPDNPQRLLQQGKVATIPVVSGNVDDEGTIFSLSSTNITTDDQFEQYVSTYFVPNASPTELAPLWTYYPSDPSAGSPFNTSKLNQLSPQYKRIAAFQGDAVLQAPRRFFLDHLLAKNSSTPAWSFLSLHSKYTPYVGSYHGSDLGGFLDDYLIQFIYNLDPNLNNASPAWPQYTNSSPVLYTFPDFDLGKPSPEISNDTYRQEPMAYLMNLSLSYPL</sequence>
<comment type="caution">
    <text evidence="5">The sequence shown here is derived from an EMBL/GenBank/DDBJ whole genome shotgun (WGS) entry which is preliminary data.</text>
</comment>
<name>A0A409YRH9_9AGAR</name>
<evidence type="ECO:0000313" key="5">
    <source>
        <dbReference type="EMBL" id="PPR05606.1"/>
    </source>
</evidence>
<dbReference type="OrthoDB" id="408631at2759"/>
<dbReference type="Pfam" id="PF00135">
    <property type="entry name" value="COesterase"/>
    <property type="match status" value="1"/>
</dbReference>
<feature type="signal peptide" evidence="3">
    <location>
        <begin position="1"/>
        <end position="21"/>
    </location>
</feature>
<protein>
    <recommendedName>
        <fullName evidence="3">Carboxylic ester hydrolase</fullName>
        <ecNumber evidence="3">3.1.1.-</ecNumber>
    </recommendedName>
</protein>
<dbReference type="InterPro" id="IPR019819">
    <property type="entry name" value="Carboxylesterase_B_CS"/>
</dbReference>
<dbReference type="GO" id="GO:0016787">
    <property type="term" value="F:hydrolase activity"/>
    <property type="evidence" value="ECO:0007669"/>
    <property type="project" value="UniProtKB-KW"/>
</dbReference>
<dbReference type="Gene3D" id="3.40.50.1820">
    <property type="entry name" value="alpha/beta hydrolase"/>
    <property type="match status" value="1"/>
</dbReference>
<dbReference type="SUPFAM" id="SSF53474">
    <property type="entry name" value="alpha/beta-Hydrolases"/>
    <property type="match status" value="1"/>
</dbReference>
<dbReference type="Proteomes" id="UP000284706">
    <property type="component" value="Unassembled WGS sequence"/>
</dbReference>
<accession>A0A409YRH9</accession>
<dbReference type="EC" id="3.1.1.-" evidence="3"/>
<keyword evidence="2 3" id="KW-0378">Hydrolase</keyword>
<evidence type="ECO:0000256" key="3">
    <source>
        <dbReference type="RuleBase" id="RU361235"/>
    </source>
</evidence>
<dbReference type="STRING" id="231916.A0A409YRH9"/>
<dbReference type="AlphaFoldDB" id="A0A409YRH9"/>
<keyword evidence="6" id="KW-1185">Reference proteome</keyword>
<evidence type="ECO:0000256" key="2">
    <source>
        <dbReference type="ARBA" id="ARBA00022801"/>
    </source>
</evidence>
<evidence type="ECO:0000259" key="4">
    <source>
        <dbReference type="Pfam" id="PF00135"/>
    </source>
</evidence>
<dbReference type="InParanoid" id="A0A409YRH9"/>
<dbReference type="InterPro" id="IPR019826">
    <property type="entry name" value="Carboxylesterase_B_AS"/>
</dbReference>
<feature type="chain" id="PRO_5018809264" description="Carboxylic ester hydrolase" evidence="3">
    <location>
        <begin position="22"/>
        <end position="567"/>
    </location>
</feature>
<evidence type="ECO:0000256" key="1">
    <source>
        <dbReference type="ARBA" id="ARBA00005964"/>
    </source>
</evidence>
<dbReference type="InterPro" id="IPR002018">
    <property type="entry name" value="CarbesteraseB"/>
</dbReference>
<keyword evidence="3" id="KW-0732">Signal</keyword>
<dbReference type="InterPro" id="IPR029058">
    <property type="entry name" value="AB_hydrolase_fold"/>
</dbReference>
<evidence type="ECO:0000313" key="6">
    <source>
        <dbReference type="Proteomes" id="UP000284706"/>
    </source>
</evidence>